<dbReference type="AlphaFoldDB" id="M5G352"/>
<dbReference type="RefSeq" id="XP_040627184.1">
    <property type="nucleotide sequence ID" value="XM_040768791.1"/>
</dbReference>
<evidence type="ECO:0000313" key="2">
    <source>
        <dbReference type="Proteomes" id="UP000030653"/>
    </source>
</evidence>
<reference evidence="1 2" key="1">
    <citation type="journal article" date="2012" name="Science">
        <title>The Paleozoic origin of enzymatic lignin decomposition reconstructed from 31 fungal genomes.</title>
        <authorList>
            <person name="Floudas D."/>
            <person name="Binder M."/>
            <person name="Riley R."/>
            <person name="Barry K."/>
            <person name="Blanchette R.A."/>
            <person name="Henrissat B."/>
            <person name="Martinez A.T."/>
            <person name="Otillar R."/>
            <person name="Spatafora J.W."/>
            <person name="Yadav J.S."/>
            <person name="Aerts A."/>
            <person name="Benoit I."/>
            <person name="Boyd A."/>
            <person name="Carlson A."/>
            <person name="Copeland A."/>
            <person name="Coutinho P.M."/>
            <person name="de Vries R.P."/>
            <person name="Ferreira P."/>
            <person name="Findley K."/>
            <person name="Foster B."/>
            <person name="Gaskell J."/>
            <person name="Glotzer D."/>
            <person name="Gorecki P."/>
            <person name="Heitman J."/>
            <person name="Hesse C."/>
            <person name="Hori C."/>
            <person name="Igarashi K."/>
            <person name="Jurgens J.A."/>
            <person name="Kallen N."/>
            <person name="Kersten P."/>
            <person name="Kohler A."/>
            <person name="Kuees U."/>
            <person name="Kumar T.K.A."/>
            <person name="Kuo A."/>
            <person name="LaButti K."/>
            <person name="Larrondo L.F."/>
            <person name="Lindquist E."/>
            <person name="Ling A."/>
            <person name="Lombard V."/>
            <person name="Lucas S."/>
            <person name="Lundell T."/>
            <person name="Martin R."/>
            <person name="McLaughlin D.J."/>
            <person name="Morgenstern I."/>
            <person name="Morin E."/>
            <person name="Murat C."/>
            <person name="Nagy L.G."/>
            <person name="Nolan M."/>
            <person name="Ohm R.A."/>
            <person name="Patyshakuliyeva A."/>
            <person name="Rokas A."/>
            <person name="Ruiz-Duenas F.J."/>
            <person name="Sabat G."/>
            <person name="Salamov A."/>
            <person name="Samejima M."/>
            <person name="Schmutz J."/>
            <person name="Slot J.C."/>
            <person name="St John F."/>
            <person name="Stenlid J."/>
            <person name="Sun H."/>
            <person name="Sun S."/>
            <person name="Syed K."/>
            <person name="Tsang A."/>
            <person name="Wiebenga A."/>
            <person name="Young D."/>
            <person name="Pisabarro A."/>
            <person name="Eastwood D.C."/>
            <person name="Martin F."/>
            <person name="Cullen D."/>
            <person name="Grigoriev I.V."/>
            <person name="Hibbett D.S."/>
        </authorList>
    </citation>
    <scope>NUCLEOTIDE SEQUENCE [LARGE SCALE GENOMIC DNA]</scope>
    <source>
        <strain evidence="1 2">DJM-731 SS1</strain>
    </source>
</reference>
<keyword evidence="2" id="KW-1185">Reference proteome</keyword>
<dbReference type="EMBL" id="JH795867">
    <property type="protein sequence ID" value="EJU00287.1"/>
    <property type="molecule type" value="Genomic_DNA"/>
</dbReference>
<protein>
    <submittedName>
        <fullName evidence="1">Uncharacterized protein</fullName>
    </submittedName>
</protein>
<dbReference type="HOGENOM" id="CLU_1865061_0_0_1"/>
<organism evidence="1 2">
    <name type="scientific">Dacryopinax primogenitus (strain DJM 731)</name>
    <name type="common">Brown rot fungus</name>
    <dbReference type="NCBI Taxonomy" id="1858805"/>
    <lineage>
        <taxon>Eukaryota</taxon>
        <taxon>Fungi</taxon>
        <taxon>Dikarya</taxon>
        <taxon>Basidiomycota</taxon>
        <taxon>Agaricomycotina</taxon>
        <taxon>Dacrymycetes</taxon>
        <taxon>Dacrymycetales</taxon>
        <taxon>Dacrymycetaceae</taxon>
        <taxon>Dacryopinax</taxon>
    </lineage>
</organism>
<evidence type="ECO:0000313" key="1">
    <source>
        <dbReference type="EMBL" id="EJU00287.1"/>
    </source>
</evidence>
<gene>
    <name evidence="1" type="ORF">DACRYDRAFT_109024</name>
</gene>
<dbReference type="Proteomes" id="UP000030653">
    <property type="component" value="Unassembled WGS sequence"/>
</dbReference>
<accession>M5G352</accession>
<sequence>MIWLHMQEPLLERALCLLCSLTKSKLQEELQADNNQQEIALQDEKQMLAWQGLQPYAIMPILQYIMNFSKPHKWQQQVLLTFTLTKMQYLAQHTKHRYLKRLKMLPELKNWKKKQKKLWELFTHHALGIKIRSSNML</sequence>
<proteinExistence type="predicted"/>
<dbReference type="GeneID" id="63683853"/>
<name>M5G352_DACPD</name>